<keyword evidence="1" id="KW-0808">Transferase</keyword>
<dbReference type="Pfam" id="PF00069">
    <property type="entry name" value="Pkinase"/>
    <property type="match status" value="1"/>
</dbReference>
<dbReference type="InterPro" id="IPR008271">
    <property type="entry name" value="Ser/Thr_kinase_AS"/>
</dbReference>
<dbReference type="PANTHER" id="PTHR43289:SF6">
    <property type="entry name" value="SERINE_THREONINE-PROTEIN KINASE NEKL-3"/>
    <property type="match status" value="1"/>
</dbReference>
<evidence type="ECO:0000313" key="7">
    <source>
        <dbReference type="EMBL" id="WDE95204.1"/>
    </source>
</evidence>
<evidence type="ECO:0000256" key="3">
    <source>
        <dbReference type="ARBA" id="ARBA00022777"/>
    </source>
</evidence>
<organism evidence="7 8">
    <name type="scientific">Lentisphaera profundi</name>
    <dbReference type="NCBI Taxonomy" id="1658616"/>
    <lineage>
        <taxon>Bacteria</taxon>
        <taxon>Pseudomonadati</taxon>
        <taxon>Lentisphaerota</taxon>
        <taxon>Lentisphaeria</taxon>
        <taxon>Lentisphaerales</taxon>
        <taxon>Lentisphaeraceae</taxon>
        <taxon>Lentisphaera</taxon>
    </lineage>
</organism>
<dbReference type="InterPro" id="IPR000719">
    <property type="entry name" value="Prot_kinase_dom"/>
</dbReference>
<keyword evidence="4" id="KW-0067">ATP-binding</keyword>
<dbReference type="SMART" id="SM00220">
    <property type="entry name" value="S_TKc"/>
    <property type="match status" value="1"/>
</dbReference>
<dbReference type="Gene3D" id="3.30.200.20">
    <property type="entry name" value="Phosphorylase Kinase, domain 1"/>
    <property type="match status" value="1"/>
</dbReference>
<name>A0ABY7VPJ0_9BACT</name>
<dbReference type="PROSITE" id="PS50011">
    <property type="entry name" value="PROTEIN_KINASE_DOM"/>
    <property type="match status" value="1"/>
</dbReference>
<dbReference type="SUPFAM" id="SSF56112">
    <property type="entry name" value="Protein kinase-like (PK-like)"/>
    <property type="match status" value="1"/>
</dbReference>
<keyword evidence="3 7" id="KW-0418">Kinase</keyword>
<dbReference type="InterPro" id="IPR011009">
    <property type="entry name" value="Kinase-like_dom_sf"/>
</dbReference>
<keyword evidence="5" id="KW-0812">Transmembrane</keyword>
<keyword evidence="5" id="KW-1133">Transmembrane helix</keyword>
<protein>
    <submittedName>
        <fullName evidence="7">Serine/threonine-protein kinase</fullName>
    </submittedName>
</protein>
<dbReference type="PANTHER" id="PTHR43289">
    <property type="entry name" value="MITOGEN-ACTIVATED PROTEIN KINASE KINASE KINASE 20-RELATED"/>
    <property type="match status" value="1"/>
</dbReference>
<keyword evidence="2" id="KW-0547">Nucleotide-binding</keyword>
<dbReference type="PROSITE" id="PS00108">
    <property type="entry name" value="PROTEIN_KINASE_ST"/>
    <property type="match status" value="1"/>
</dbReference>
<dbReference type="Gene3D" id="1.10.510.10">
    <property type="entry name" value="Transferase(Phosphotransferase) domain 1"/>
    <property type="match status" value="1"/>
</dbReference>
<sequence>MTDKDTPSSKSLFFQEALAEPDKVRDDLFKELAELQETGRYSQSRHLAEGGMKSIHISQDQIAERDVVIARPKAAKQDKESLELFLNEARIIAQLEHPNIVPIHEIALDDKGIPYYTMKYIQGESLGSILKKLYNENEIYLQKYSLNRLLNIFIKICEAMDFSHSKNFIHLDLKPDNILVSSYGEVQVCDWGLARNINLTYEELEGKLSGTPGYLAPEQILGVELDTRSDIFALGAILYAIMTYEAPFSGHTVKEVLSQTLSAITVAMKIARPKNELPEVLELICQKCLNLEKEKRYVSVSELLLDLEAYQNNFPTQAQKPGPLQKSLLVLKRHKTLSILTMIALMIIMAISSFYRVKVKEEEFKRKLVAEKTYLHYTELAKYNLSDFNFQEALKNINTSLKYKNSAEANWIKAQILVVHRDLEEAEKYGLLSIDNAGRFTTLKNNMKHFKNKYTDSFLLELIKNLNTLHYPGMSMFVIQDRNKKRKNLKTYLPLLEEIIKAANPEVNDYDLHLDNEKLSFTSGEGLSRLSPFVDLPMENIIVNNSYVRTLEPLSSLKSLNRLEINKTMVNDLSPLADLKIKHLSFSYTTVSSIKPLLNCELESLEFIGIKVIDLKLLQQIPSLKELKIDEDLYHTSHDLRAIKELKQMNIIK</sequence>
<dbReference type="EMBL" id="CP117811">
    <property type="protein sequence ID" value="WDE95204.1"/>
    <property type="molecule type" value="Genomic_DNA"/>
</dbReference>
<evidence type="ECO:0000256" key="4">
    <source>
        <dbReference type="ARBA" id="ARBA00022840"/>
    </source>
</evidence>
<keyword evidence="5" id="KW-0472">Membrane</keyword>
<keyword evidence="8" id="KW-1185">Reference proteome</keyword>
<feature type="domain" description="Protein kinase" evidence="6">
    <location>
        <begin position="41"/>
        <end position="311"/>
    </location>
</feature>
<evidence type="ECO:0000256" key="5">
    <source>
        <dbReference type="SAM" id="Phobius"/>
    </source>
</evidence>
<reference evidence="7 8" key="1">
    <citation type="submission" date="2023-02" db="EMBL/GenBank/DDBJ databases">
        <title>Genome sequence of Lentisphaera profundi SAORIC-696.</title>
        <authorList>
            <person name="Kim e."/>
            <person name="Cho J.-C."/>
            <person name="Choi A."/>
            <person name="Kang I."/>
        </authorList>
    </citation>
    <scope>NUCLEOTIDE SEQUENCE [LARGE SCALE GENOMIC DNA]</scope>
    <source>
        <strain evidence="7 8">SAORIC-696</strain>
    </source>
</reference>
<dbReference type="Gene3D" id="3.80.10.10">
    <property type="entry name" value="Ribonuclease Inhibitor"/>
    <property type="match status" value="1"/>
</dbReference>
<gene>
    <name evidence="7" type="ORF">PQO03_05645</name>
</gene>
<proteinExistence type="predicted"/>
<evidence type="ECO:0000259" key="6">
    <source>
        <dbReference type="PROSITE" id="PS50011"/>
    </source>
</evidence>
<feature type="transmembrane region" description="Helical" evidence="5">
    <location>
        <begin position="337"/>
        <end position="357"/>
    </location>
</feature>
<dbReference type="CDD" id="cd14014">
    <property type="entry name" value="STKc_PknB_like"/>
    <property type="match status" value="1"/>
</dbReference>
<dbReference type="Proteomes" id="UP001214250">
    <property type="component" value="Chromosome 1"/>
</dbReference>
<evidence type="ECO:0000256" key="2">
    <source>
        <dbReference type="ARBA" id="ARBA00022741"/>
    </source>
</evidence>
<accession>A0ABY7VPJ0</accession>
<evidence type="ECO:0000256" key="1">
    <source>
        <dbReference type="ARBA" id="ARBA00022679"/>
    </source>
</evidence>
<evidence type="ECO:0000313" key="8">
    <source>
        <dbReference type="Proteomes" id="UP001214250"/>
    </source>
</evidence>
<dbReference type="GO" id="GO:0016301">
    <property type="term" value="F:kinase activity"/>
    <property type="evidence" value="ECO:0007669"/>
    <property type="project" value="UniProtKB-KW"/>
</dbReference>
<dbReference type="RefSeq" id="WP_274148551.1">
    <property type="nucleotide sequence ID" value="NZ_CP117811.1"/>
</dbReference>
<dbReference type="InterPro" id="IPR032675">
    <property type="entry name" value="LRR_dom_sf"/>
</dbReference>